<feature type="compositionally biased region" description="Basic and acidic residues" evidence="1">
    <location>
        <begin position="32"/>
        <end position="45"/>
    </location>
</feature>
<name>A0A178UWW1_ARATH</name>
<keyword evidence="2" id="KW-0472">Membrane</keyword>
<sequence>MECVEAFLGDFSVDDLLDLSNADTSLESSSSQRKEDEQEREKFKSFSDQSTRLSPPEDLLSFPGDAPVSPLTHSVSLSPVFTLFLCTLFLLCF</sequence>
<evidence type="ECO:0000313" key="4">
    <source>
        <dbReference type="Proteomes" id="UP000078284"/>
    </source>
</evidence>
<accession>A0A178UWW1</accession>
<keyword evidence="2" id="KW-0812">Transmembrane</keyword>
<dbReference type="ExpressionAtlas" id="A0A178UWW1">
    <property type="expression patterns" value="baseline and differential"/>
</dbReference>
<organism evidence="3 4">
    <name type="scientific">Arabidopsis thaliana</name>
    <name type="common">Mouse-ear cress</name>
    <dbReference type="NCBI Taxonomy" id="3702"/>
    <lineage>
        <taxon>Eukaryota</taxon>
        <taxon>Viridiplantae</taxon>
        <taxon>Streptophyta</taxon>
        <taxon>Embryophyta</taxon>
        <taxon>Tracheophyta</taxon>
        <taxon>Spermatophyta</taxon>
        <taxon>Magnoliopsida</taxon>
        <taxon>eudicotyledons</taxon>
        <taxon>Gunneridae</taxon>
        <taxon>Pentapetalae</taxon>
        <taxon>rosids</taxon>
        <taxon>malvids</taxon>
        <taxon>Brassicales</taxon>
        <taxon>Brassicaceae</taxon>
        <taxon>Camelineae</taxon>
        <taxon>Arabidopsis</taxon>
    </lineage>
</organism>
<gene>
    <name evidence="3" type="ordered locus">AXX17_At4g41390</name>
</gene>
<feature type="transmembrane region" description="Helical" evidence="2">
    <location>
        <begin position="71"/>
        <end position="92"/>
    </location>
</feature>
<proteinExistence type="predicted"/>
<evidence type="ECO:0000313" key="3">
    <source>
        <dbReference type="EMBL" id="OAO98409.1"/>
    </source>
</evidence>
<evidence type="ECO:0000256" key="2">
    <source>
        <dbReference type="SAM" id="Phobius"/>
    </source>
</evidence>
<protein>
    <submittedName>
        <fullName evidence="3">GATA7</fullName>
    </submittedName>
</protein>
<reference evidence="4" key="1">
    <citation type="journal article" date="2016" name="Proc. Natl. Acad. Sci. U.S.A.">
        <title>Chromosome-level assembly of Arabidopsis thaliana Ler reveals the extent of translocation and inversion polymorphisms.</title>
        <authorList>
            <person name="Zapata L."/>
            <person name="Ding J."/>
            <person name="Willing E.M."/>
            <person name="Hartwig B."/>
            <person name="Bezdan D."/>
            <person name="Jiao W.B."/>
            <person name="Patel V."/>
            <person name="Velikkakam James G."/>
            <person name="Koornneef M."/>
            <person name="Ossowski S."/>
            <person name="Schneeberger K."/>
        </authorList>
    </citation>
    <scope>NUCLEOTIDE SEQUENCE [LARGE SCALE GENOMIC DNA]</scope>
    <source>
        <strain evidence="4">cv. Landsberg erecta</strain>
    </source>
</reference>
<dbReference type="Proteomes" id="UP000078284">
    <property type="component" value="Chromosome 4"/>
</dbReference>
<comment type="caution">
    <text evidence="3">The sequence shown here is derived from an EMBL/GenBank/DDBJ whole genome shotgun (WGS) entry which is preliminary data.</text>
</comment>
<dbReference type="EMBL" id="LUHQ01000004">
    <property type="protein sequence ID" value="OAO98409.1"/>
    <property type="molecule type" value="Genomic_DNA"/>
</dbReference>
<evidence type="ECO:0000256" key="1">
    <source>
        <dbReference type="SAM" id="MobiDB-lite"/>
    </source>
</evidence>
<dbReference type="AlphaFoldDB" id="A0A178UWW1"/>
<feature type="region of interest" description="Disordered" evidence="1">
    <location>
        <begin position="24"/>
        <end position="61"/>
    </location>
</feature>
<keyword evidence="2" id="KW-1133">Transmembrane helix</keyword>